<dbReference type="EMBL" id="BAABHO010000007">
    <property type="protein sequence ID" value="GAA4780755.1"/>
    <property type="molecule type" value="Genomic_DNA"/>
</dbReference>
<evidence type="ECO:0000259" key="1">
    <source>
        <dbReference type="Pfam" id="PF20058"/>
    </source>
</evidence>
<dbReference type="Pfam" id="PF20058">
    <property type="entry name" value="DUF6457"/>
    <property type="match status" value="1"/>
</dbReference>
<keyword evidence="3" id="KW-1185">Reference proteome</keyword>
<protein>
    <recommendedName>
        <fullName evidence="1">DUF6457 domain-containing protein</fullName>
    </recommendedName>
</protein>
<feature type="domain" description="DUF6457" evidence="1">
    <location>
        <begin position="23"/>
        <end position="106"/>
    </location>
</feature>
<comment type="caution">
    <text evidence="2">The sequence shown here is derived from an EMBL/GenBank/DDBJ whole genome shotgun (WGS) entry which is preliminary data.</text>
</comment>
<reference evidence="3" key="1">
    <citation type="journal article" date="2019" name="Int. J. Syst. Evol. Microbiol.">
        <title>The Global Catalogue of Microorganisms (GCM) 10K type strain sequencing project: providing services to taxonomists for standard genome sequencing and annotation.</title>
        <authorList>
            <consortium name="The Broad Institute Genomics Platform"/>
            <consortium name="The Broad Institute Genome Sequencing Center for Infectious Disease"/>
            <person name="Wu L."/>
            <person name="Ma J."/>
        </authorList>
    </citation>
    <scope>NUCLEOTIDE SEQUENCE [LARGE SCALE GENOMIC DNA]</scope>
    <source>
        <strain evidence="3">JCM 17979</strain>
    </source>
</reference>
<gene>
    <name evidence="2" type="ORF">GCM10023200_12510</name>
</gene>
<accession>A0ABP9AHT7</accession>
<dbReference type="InterPro" id="IPR045598">
    <property type="entry name" value="DUF6457"/>
</dbReference>
<organism evidence="2 3">
    <name type="scientific">Actinomycetospora chlora</name>
    <dbReference type="NCBI Taxonomy" id="663608"/>
    <lineage>
        <taxon>Bacteria</taxon>
        <taxon>Bacillati</taxon>
        <taxon>Actinomycetota</taxon>
        <taxon>Actinomycetes</taxon>
        <taxon>Pseudonocardiales</taxon>
        <taxon>Pseudonocardiaceae</taxon>
        <taxon>Actinomycetospora</taxon>
    </lineage>
</organism>
<name>A0ABP9AHT7_9PSEU</name>
<evidence type="ECO:0000313" key="3">
    <source>
        <dbReference type="Proteomes" id="UP001500928"/>
    </source>
</evidence>
<sequence length="112" mass="11878">MGDDPVPLRRDRADRQDRRAVLSTLSDWITEVALELGIEELGELVDPAVVEPLVLDMTRDVAHGVARPAAPISAYLLGLAVGRAAGAGPGERELAEGFAERLAARARGDLSP</sequence>
<evidence type="ECO:0000313" key="2">
    <source>
        <dbReference type="EMBL" id="GAA4780755.1"/>
    </source>
</evidence>
<dbReference type="Proteomes" id="UP001500928">
    <property type="component" value="Unassembled WGS sequence"/>
</dbReference>
<proteinExistence type="predicted"/>